<evidence type="ECO:0000256" key="10">
    <source>
        <dbReference type="SAM" id="Phobius"/>
    </source>
</evidence>
<comment type="similarity">
    <text evidence="2">Belongs to the GSP I family.</text>
</comment>
<accession>A0A8S0Q987</accession>
<keyword evidence="7 10" id="KW-1133">Transmembrane helix</keyword>
<keyword evidence="5" id="KW-0997">Cell inner membrane</keyword>
<dbReference type="InterPro" id="IPR012902">
    <property type="entry name" value="N_methyl_site"/>
</dbReference>
<dbReference type="Gene3D" id="3.30.1300.30">
    <property type="entry name" value="GSPII I/J protein-like"/>
    <property type="match status" value="1"/>
</dbReference>
<reference evidence="12 13" key="1">
    <citation type="submission" date="2019-12" db="EMBL/GenBank/DDBJ databases">
        <authorList>
            <person name="Alioto T."/>
            <person name="Alioto T."/>
            <person name="Gomez Garrido J."/>
        </authorList>
    </citation>
    <scope>NUCLEOTIDE SEQUENCE [LARGE SCALE GENOMIC DNA]</scope>
</reference>
<proteinExistence type="inferred from homology"/>
<feature type="non-terminal residue" evidence="12">
    <location>
        <position position="1"/>
    </location>
</feature>
<feature type="region of interest" description="Disordered" evidence="9">
    <location>
        <begin position="210"/>
        <end position="264"/>
    </location>
</feature>
<dbReference type="SUPFAM" id="SSF54523">
    <property type="entry name" value="Pili subunits"/>
    <property type="match status" value="1"/>
</dbReference>
<comment type="subcellular location">
    <subcellularLocation>
        <location evidence="1">Cell inner membrane</location>
        <topology evidence="1">Single-pass membrane protein</topology>
    </subcellularLocation>
</comment>
<dbReference type="AlphaFoldDB" id="A0A8S0Q987"/>
<dbReference type="NCBIfam" id="TIGR01707">
    <property type="entry name" value="gspI"/>
    <property type="match status" value="1"/>
</dbReference>
<keyword evidence="13" id="KW-1185">Reference proteome</keyword>
<dbReference type="OrthoDB" id="10654801at2759"/>
<keyword evidence="4" id="KW-0488">Methylation</keyword>
<comment type="caution">
    <text evidence="12">The sequence shown here is derived from an EMBL/GenBank/DDBJ whole genome shotgun (WGS) entry which is preliminary data.</text>
</comment>
<dbReference type="Proteomes" id="UP000594638">
    <property type="component" value="Unassembled WGS sequence"/>
</dbReference>
<keyword evidence="8 10" id="KW-0472">Membrane</keyword>
<evidence type="ECO:0000256" key="1">
    <source>
        <dbReference type="ARBA" id="ARBA00004377"/>
    </source>
</evidence>
<evidence type="ECO:0000259" key="11">
    <source>
        <dbReference type="Pfam" id="PF02501"/>
    </source>
</evidence>
<feature type="compositionally biased region" description="Pro residues" evidence="9">
    <location>
        <begin position="237"/>
        <end position="257"/>
    </location>
</feature>
<evidence type="ECO:0000256" key="5">
    <source>
        <dbReference type="ARBA" id="ARBA00022519"/>
    </source>
</evidence>
<keyword evidence="3" id="KW-1003">Cell membrane</keyword>
<dbReference type="EMBL" id="CACTIH010001534">
    <property type="protein sequence ID" value="CAA2962759.1"/>
    <property type="molecule type" value="Genomic_DNA"/>
</dbReference>
<dbReference type="Pfam" id="PF02501">
    <property type="entry name" value="T2SSI"/>
    <property type="match status" value="1"/>
</dbReference>
<evidence type="ECO:0000256" key="4">
    <source>
        <dbReference type="ARBA" id="ARBA00022481"/>
    </source>
</evidence>
<evidence type="ECO:0000256" key="8">
    <source>
        <dbReference type="ARBA" id="ARBA00023136"/>
    </source>
</evidence>
<keyword evidence="6 10" id="KW-0812">Transmembrane</keyword>
<dbReference type="InterPro" id="IPR045584">
    <property type="entry name" value="Pilin-like"/>
</dbReference>
<dbReference type="NCBIfam" id="TIGR02532">
    <property type="entry name" value="IV_pilin_GFxxxE"/>
    <property type="match status" value="1"/>
</dbReference>
<dbReference type="Pfam" id="PF07963">
    <property type="entry name" value="N_methyl"/>
    <property type="match status" value="1"/>
</dbReference>
<evidence type="ECO:0000256" key="3">
    <source>
        <dbReference type="ARBA" id="ARBA00022475"/>
    </source>
</evidence>
<dbReference type="InterPro" id="IPR010052">
    <property type="entry name" value="T2SS_protein-GspI"/>
</dbReference>
<evidence type="ECO:0000256" key="9">
    <source>
        <dbReference type="SAM" id="MobiDB-lite"/>
    </source>
</evidence>
<organism evidence="12 13">
    <name type="scientific">Olea europaea subsp. europaea</name>
    <dbReference type="NCBI Taxonomy" id="158383"/>
    <lineage>
        <taxon>Eukaryota</taxon>
        <taxon>Viridiplantae</taxon>
        <taxon>Streptophyta</taxon>
        <taxon>Embryophyta</taxon>
        <taxon>Tracheophyta</taxon>
        <taxon>Spermatophyta</taxon>
        <taxon>Magnoliopsida</taxon>
        <taxon>eudicotyledons</taxon>
        <taxon>Gunneridae</taxon>
        <taxon>Pentapetalae</taxon>
        <taxon>asterids</taxon>
        <taxon>lamiids</taxon>
        <taxon>Lamiales</taxon>
        <taxon>Oleaceae</taxon>
        <taxon>Oleeae</taxon>
        <taxon>Olea</taxon>
    </lineage>
</organism>
<dbReference type="PANTHER" id="PTHR38779">
    <property type="entry name" value="TYPE II SECRETION SYSTEM PROTEIN I-RELATED"/>
    <property type="match status" value="1"/>
</dbReference>
<evidence type="ECO:0000313" key="12">
    <source>
        <dbReference type="EMBL" id="CAA2962759.1"/>
    </source>
</evidence>
<evidence type="ECO:0000256" key="2">
    <source>
        <dbReference type="ARBA" id="ARBA00008358"/>
    </source>
</evidence>
<evidence type="ECO:0000256" key="7">
    <source>
        <dbReference type="ARBA" id="ARBA00022989"/>
    </source>
</evidence>
<sequence>SLADIKNATDAAGLKGAVGTRKMGSDDNSTLEKVKKIVPQIMIYANGDLSSFKVTLEREGGVRSVAMALDDKGQIGFTLIEVLVALVIVAVGMGVLMSTLTSSAKTVVYLQDKTFAEWIALNQITLLRLQLQKGQLPPATSTNGDIDYAGRSWHWRQDVKASEVPGISRIDFKVRPKEVKGGDDDSWYVTVTGLAGNALGAPGSANLTMVNWDPDLTGPGQTPGSGGNPGQTLTNPNPNPNPGLNPNPNPNPTPIQTPPRGGNP</sequence>
<protein>
    <submittedName>
        <fullName evidence="12">Type II secretion system</fullName>
    </submittedName>
</protein>
<dbReference type="InterPro" id="IPR003413">
    <property type="entry name" value="T2SS_GspI_C"/>
</dbReference>
<dbReference type="PANTHER" id="PTHR38779:SF2">
    <property type="entry name" value="TYPE II SECRETION SYSTEM PROTEIN I-RELATED"/>
    <property type="match status" value="1"/>
</dbReference>
<name>A0A8S0Q987_OLEEU</name>
<evidence type="ECO:0000313" key="13">
    <source>
        <dbReference type="Proteomes" id="UP000594638"/>
    </source>
</evidence>
<feature type="transmembrane region" description="Helical" evidence="10">
    <location>
        <begin position="75"/>
        <end position="96"/>
    </location>
</feature>
<dbReference type="Gramene" id="OE9A020515T1">
    <property type="protein sequence ID" value="OE9A020515C1"/>
    <property type="gene ID" value="OE9A020515"/>
</dbReference>
<gene>
    <name evidence="12" type="ORF">OLEA9_A020515</name>
</gene>
<dbReference type="GO" id="GO:0005886">
    <property type="term" value="C:plasma membrane"/>
    <property type="evidence" value="ECO:0007669"/>
    <property type="project" value="UniProtKB-SubCell"/>
</dbReference>
<feature type="domain" description="Type II secretion system protein GspI C-terminal" evidence="11">
    <location>
        <begin position="110"/>
        <end position="192"/>
    </location>
</feature>
<evidence type="ECO:0000256" key="6">
    <source>
        <dbReference type="ARBA" id="ARBA00022692"/>
    </source>
</evidence>